<keyword evidence="1" id="KW-0472">Membrane</keyword>
<protein>
    <submittedName>
        <fullName evidence="2">Uncharacterized protein</fullName>
    </submittedName>
</protein>
<feature type="transmembrane region" description="Helical" evidence="1">
    <location>
        <begin position="12"/>
        <end position="33"/>
    </location>
</feature>
<keyword evidence="3" id="KW-1185">Reference proteome</keyword>
<comment type="caution">
    <text evidence="2">The sequence shown here is derived from an EMBL/GenBank/DDBJ whole genome shotgun (WGS) entry which is preliminary data.</text>
</comment>
<keyword evidence="1" id="KW-0812">Transmembrane</keyword>
<sequence length="94" mass="10743">MSKTVIKQKGRTKVTVLQTLAVIFLVFQLIGYVNSMTVVETYMSSSERIGYYIGFNFSLYIAIGFYIWSRSVKKEMKNNQKAQLIEAIGKDDEA</sequence>
<evidence type="ECO:0000313" key="3">
    <source>
        <dbReference type="Proteomes" id="UP000030111"/>
    </source>
</evidence>
<dbReference type="STRING" id="1121898.GCA_000422725_00762"/>
<dbReference type="RefSeq" id="WP_026992187.1">
    <property type="nucleotide sequence ID" value="NZ_JRLY01000001.1"/>
</dbReference>
<organism evidence="2 3">
    <name type="scientific">Flavobacterium subsaxonicum WB 4.1-42 = DSM 21790</name>
    <dbReference type="NCBI Taxonomy" id="1121898"/>
    <lineage>
        <taxon>Bacteria</taxon>
        <taxon>Pseudomonadati</taxon>
        <taxon>Bacteroidota</taxon>
        <taxon>Flavobacteriia</taxon>
        <taxon>Flavobacteriales</taxon>
        <taxon>Flavobacteriaceae</taxon>
        <taxon>Flavobacterium</taxon>
    </lineage>
</organism>
<evidence type="ECO:0000256" key="1">
    <source>
        <dbReference type="SAM" id="Phobius"/>
    </source>
</evidence>
<dbReference type="EMBL" id="JRLY01000001">
    <property type="protein sequence ID" value="KGO94807.1"/>
    <property type="molecule type" value="Genomic_DNA"/>
</dbReference>
<accession>A0A0A2MQ53</accession>
<proteinExistence type="predicted"/>
<name>A0A0A2MQ53_9FLAO</name>
<reference evidence="2 3" key="1">
    <citation type="submission" date="2013-09" db="EMBL/GenBank/DDBJ databases">
        <authorList>
            <person name="Zeng Z."/>
            <person name="Chen C."/>
        </authorList>
    </citation>
    <scope>NUCLEOTIDE SEQUENCE [LARGE SCALE GENOMIC DNA]</scope>
    <source>
        <strain evidence="2 3">WB 4.1-42</strain>
    </source>
</reference>
<dbReference type="Proteomes" id="UP000030111">
    <property type="component" value="Unassembled WGS sequence"/>
</dbReference>
<keyword evidence="1" id="KW-1133">Transmembrane helix</keyword>
<gene>
    <name evidence="2" type="ORF">Q766_01450</name>
</gene>
<evidence type="ECO:0000313" key="2">
    <source>
        <dbReference type="EMBL" id="KGO94807.1"/>
    </source>
</evidence>
<dbReference type="AlphaFoldDB" id="A0A0A2MQ53"/>
<feature type="transmembrane region" description="Helical" evidence="1">
    <location>
        <begin position="49"/>
        <end position="68"/>
    </location>
</feature>